<keyword evidence="2 7" id="KW-0812">Transmembrane</keyword>
<dbReference type="InterPro" id="IPR023494">
    <property type="entry name" value="Cyt_c_bgen_Ccs1/CcsB/ResB"/>
</dbReference>
<reference evidence="9 10" key="1">
    <citation type="submission" date="2024-09" db="EMBL/GenBank/DDBJ databases">
        <authorList>
            <person name="Sun Q."/>
            <person name="Mori K."/>
        </authorList>
    </citation>
    <scope>NUCLEOTIDE SEQUENCE [LARGE SCALE GENOMIC DNA]</scope>
    <source>
        <strain evidence="9 10">KCTC 23076</strain>
    </source>
</reference>
<feature type="transmembrane region" description="Helical" evidence="7">
    <location>
        <begin position="125"/>
        <end position="144"/>
    </location>
</feature>
<name>A0ABV6RSQ0_9GAMM</name>
<evidence type="ECO:0000256" key="1">
    <source>
        <dbReference type="ARBA" id="ARBA00004141"/>
    </source>
</evidence>
<feature type="compositionally biased region" description="Basic and acidic residues" evidence="6">
    <location>
        <begin position="1"/>
        <end position="12"/>
    </location>
</feature>
<comment type="caution">
    <text evidence="9">The sequence shown here is derived from an EMBL/GenBank/DDBJ whole genome shotgun (WGS) entry which is preliminary data.</text>
</comment>
<dbReference type="RefSeq" id="WP_386671368.1">
    <property type="nucleotide sequence ID" value="NZ_JBHLTG010000005.1"/>
</dbReference>
<evidence type="ECO:0000256" key="5">
    <source>
        <dbReference type="ARBA" id="ARBA00023136"/>
    </source>
</evidence>
<dbReference type="Pfam" id="PF05140">
    <property type="entry name" value="ResB"/>
    <property type="match status" value="1"/>
</dbReference>
<gene>
    <name evidence="9" type="ORF">ACFFGH_19435</name>
</gene>
<keyword evidence="3" id="KW-0201">Cytochrome c-type biogenesis</keyword>
<evidence type="ECO:0000256" key="4">
    <source>
        <dbReference type="ARBA" id="ARBA00022989"/>
    </source>
</evidence>
<dbReference type="EMBL" id="JBHLTG010000005">
    <property type="protein sequence ID" value="MFC0680013.1"/>
    <property type="molecule type" value="Genomic_DNA"/>
</dbReference>
<dbReference type="Proteomes" id="UP001589896">
    <property type="component" value="Unassembled WGS sequence"/>
</dbReference>
<evidence type="ECO:0000313" key="9">
    <source>
        <dbReference type="EMBL" id="MFC0680013.1"/>
    </source>
</evidence>
<protein>
    <submittedName>
        <fullName evidence="9">Cytochrome c biogenesis protein ResB</fullName>
    </submittedName>
</protein>
<accession>A0ABV6RSQ0</accession>
<keyword evidence="10" id="KW-1185">Reference proteome</keyword>
<dbReference type="PANTHER" id="PTHR31566">
    <property type="entry name" value="CYTOCHROME C BIOGENESIS PROTEIN CCS1, CHLOROPLASTIC"/>
    <property type="match status" value="1"/>
</dbReference>
<feature type="domain" description="ResB-like" evidence="8">
    <location>
        <begin position="69"/>
        <end position="547"/>
    </location>
</feature>
<evidence type="ECO:0000256" key="3">
    <source>
        <dbReference type="ARBA" id="ARBA00022748"/>
    </source>
</evidence>
<keyword evidence="4 7" id="KW-1133">Transmembrane helix</keyword>
<evidence type="ECO:0000259" key="8">
    <source>
        <dbReference type="Pfam" id="PF05140"/>
    </source>
</evidence>
<dbReference type="PANTHER" id="PTHR31566:SF0">
    <property type="entry name" value="CYTOCHROME C BIOGENESIS PROTEIN CCS1, CHLOROPLASTIC"/>
    <property type="match status" value="1"/>
</dbReference>
<sequence length="572" mass="61822">MDSSRPSDHVDQTSEFPFRPVAPAAAGTASRNGNNDGDGGDDGGDERVTQPALGPVGYLRFFWRQLTSMRTALLLLLLLAVAAVPGSLFPQRSSDPNGVAQYRQNDPQLFDVLNALQLFDVYTSVWFSAIYLLLFLSLIGCVLPRTKHHLAALRSRPPRTPARLQRLSGFTTGHTDADAETAVSEAAALLKKQGYRIERYDDATSASVSAERGYLRETGNLVFHAALVGILVAVGIGGGFAYNGQRVIVQGASFTNLLTSYDSFTEGRFFDETMLEPFSVALDEFEAEYTLNPENFGPQPLDYTAHVTTTTADGDERTDAIKVNAPLSIGGTQAYLLGNGFAPVLTVRDANGDIAFSQPVPFLPQDANLTSLGVIKVPDAQPDDLAFLGFFYPSATATATGALTSIWPEPDQPVLTLNLYTGDLGLDEGVGRNAYELDVDELTKRTGTDTEEESLVLEIGDTVDLPDGLGSVTFEELRRFVSLDFHHDPTQGWVLGFAVLALAGIVTGLFVPRRRVWVKAVRRPDGGLTLEYAGLARGDDPGLDRAVAEIAEKHRSALERTVPERVEGPRLG</sequence>
<feature type="transmembrane region" description="Helical" evidence="7">
    <location>
        <begin position="71"/>
        <end position="89"/>
    </location>
</feature>
<evidence type="ECO:0000256" key="2">
    <source>
        <dbReference type="ARBA" id="ARBA00022692"/>
    </source>
</evidence>
<feature type="transmembrane region" description="Helical" evidence="7">
    <location>
        <begin position="492"/>
        <end position="512"/>
    </location>
</feature>
<organism evidence="9 10">
    <name type="scientific">Lysobacter korlensis</name>
    <dbReference type="NCBI Taxonomy" id="553636"/>
    <lineage>
        <taxon>Bacteria</taxon>
        <taxon>Pseudomonadati</taxon>
        <taxon>Pseudomonadota</taxon>
        <taxon>Gammaproteobacteria</taxon>
        <taxon>Lysobacterales</taxon>
        <taxon>Lysobacteraceae</taxon>
        <taxon>Lysobacter</taxon>
    </lineage>
</organism>
<keyword evidence="5 7" id="KW-0472">Membrane</keyword>
<evidence type="ECO:0000256" key="6">
    <source>
        <dbReference type="SAM" id="MobiDB-lite"/>
    </source>
</evidence>
<comment type="subcellular location">
    <subcellularLocation>
        <location evidence="1">Membrane</location>
        <topology evidence="1">Multi-pass membrane protein</topology>
    </subcellularLocation>
</comment>
<evidence type="ECO:0000256" key="7">
    <source>
        <dbReference type="SAM" id="Phobius"/>
    </source>
</evidence>
<evidence type="ECO:0000313" key="10">
    <source>
        <dbReference type="Proteomes" id="UP001589896"/>
    </source>
</evidence>
<feature type="region of interest" description="Disordered" evidence="6">
    <location>
        <begin position="1"/>
        <end position="49"/>
    </location>
</feature>
<dbReference type="InterPro" id="IPR007816">
    <property type="entry name" value="ResB-like_domain"/>
</dbReference>
<feature type="transmembrane region" description="Helical" evidence="7">
    <location>
        <begin position="221"/>
        <end position="242"/>
    </location>
</feature>
<proteinExistence type="predicted"/>